<accession>G4QJA4</accession>
<dbReference type="SUPFAM" id="SSF56281">
    <property type="entry name" value="Metallo-hydrolase/oxidoreductase"/>
    <property type="match status" value="1"/>
</dbReference>
<keyword evidence="4" id="KW-1185">Reference proteome</keyword>
<feature type="domain" description="Metallo-beta-lactamase" evidence="2">
    <location>
        <begin position="10"/>
        <end position="209"/>
    </location>
</feature>
<organism evidence="3 4">
    <name type="scientific">Glaciecola nitratireducens (strain JCM 12485 / KCTC 12276 / FR1064)</name>
    <dbReference type="NCBI Taxonomy" id="1085623"/>
    <lineage>
        <taxon>Bacteria</taxon>
        <taxon>Pseudomonadati</taxon>
        <taxon>Pseudomonadota</taxon>
        <taxon>Gammaproteobacteria</taxon>
        <taxon>Alteromonadales</taxon>
        <taxon>Alteromonadaceae</taxon>
        <taxon>Brumicola</taxon>
    </lineage>
</organism>
<dbReference type="Gene3D" id="3.60.15.10">
    <property type="entry name" value="Ribonuclease Z/Hydroxyacylglutathione hydrolase-like"/>
    <property type="match status" value="1"/>
</dbReference>
<dbReference type="GO" id="GO:0017001">
    <property type="term" value="P:antibiotic catabolic process"/>
    <property type="evidence" value="ECO:0007669"/>
    <property type="project" value="UniProtKB-ARBA"/>
</dbReference>
<sequence>MKIHVLKGFIQNIFLVEYPDKCMLLDGCSKADFACLQTFFSDELKRPLSDLKVVVVTHMHPDHAGCAHYLRKKTGCKIISCEKQTQWYEGVKGKLAHIIDISLALWVAGKMNRPRKNIWYPAHLHPDLTLTDKQFIPGFDDWQVFETPGHTDRDLSVMHIPSKRIYVADLIVKVKSKLSPPFPVYLPELYKQSLLKLQSLQPNSVMMAHVGELTLTDEDYAQLLIDAPTQPETNKVAIIRMLKGKLLGKKLGLRDKS</sequence>
<evidence type="ECO:0000259" key="2">
    <source>
        <dbReference type="SMART" id="SM00849"/>
    </source>
</evidence>
<gene>
    <name evidence="3" type="ordered locus">GNIT_0356</name>
</gene>
<dbReference type="SMART" id="SM00849">
    <property type="entry name" value="Lactamase_B"/>
    <property type="match status" value="1"/>
</dbReference>
<proteinExistence type="inferred from homology"/>
<dbReference type="InterPro" id="IPR001279">
    <property type="entry name" value="Metallo-B-lactamas"/>
</dbReference>
<dbReference type="AlphaFoldDB" id="G4QJA4"/>
<comment type="similarity">
    <text evidence="1">Belongs to the metallo-beta-lactamase superfamily. Class-B beta-lactamase family.</text>
</comment>
<dbReference type="eggNOG" id="COG0491">
    <property type="taxonomic scope" value="Bacteria"/>
</dbReference>
<dbReference type="InterPro" id="IPR036866">
    <property type="entry name" value="RibonucZ/Hydroxyglut_hydro"/>
</dbReference>
<evidence type="ECO:0000256" key="1">
    <source>
        <dbReference type="ARBA" id="ARBA00005250"/>
    </source>
</evidence>
<dbReference type="InterPro" id="IPR050855">
    <property type="entry name" value="NDM-1-like"/>
</dbReference>
<dbReference type="PANTHER" id="PTHR42951">
    <property type="entry name" value="METALLO-BETA-LACTAMASE DOMAIN-CONTAINING"/>
    <property type="match status" value="1"/>
</dbReference>
<dbReference type="PANTHER" id="PTHR42951:SF4">
    <property type="entry name" value="ACYL-COENZYME A THIOESTERASE MBLAC2"/>
    <property type="match status" value="1"/>
</dbReference>
<dbReference type="Pfam" id="PF00753">
    <property type="entry name" value="Lactamase_B"/>
    <property type="match status" value="1"/>
</dbReference>
<dbReference type="HOGENOM" id="CLU_1151406_0_0_6"/>
<dbReference type="OrthoDB" id="9802991at2"/>
<dbReference type="EMBL" id="CP003060">
    <property type="protein sequence ID" value="AEP28510.1"/>
    <property type="molecule type" value="Genomic_DNA"/>
</dbReference>
<dbReference type="Proteomes" id="UP000009282">
    <property type="component" value="Chromosome"/>
</dbReference>
<dbReference type="KEGG" id="gni:GNIT_0356"/>
<name>G4QJA4_GLANF</name>
<reference evidence="3 4" key="1">
    <citation type="journal article" date="2011" name="J. Bacteriol.">
        <title>Complete genome sequence of seawater bacterium Glaciecola nitratireducens FR1064T.</title>
        <authorList>
            <person name="Bian F."/>
            <person name="Qin Q.L."/>
            <person name="Xie B.B."/>
            <person name="Shu Y.L."/>
            <person name="Zhang X.Y."/>
            <person name="Yu Y."/>
            <person name="Chen B."/>
            <person name="Chen X.L."/>
            <person name="Zhou B.C."/>
            <person name="Zhang Y.Z."/>
        </authorList>
    </citation>
    <scope>NUCLEOTIDE SEQUENCE [LARGE SCALE GENOMIC DNA]</scope>
    <source>
        <strain evidence="4">JCM 12485 / KCTC 12276 / FR1064</strain>
    </source>
</reference>
<evidence type="ECO:0000313" key="4">
    <source>
        <dbReference type="Proteomes" id="UP000009282"/>
    </source>
</evidence>
<dbReference type="STRING" id="1085623.GNIT_0356"/>
<dbReference type="RefSeq" id="WP_014107389.1">
    <property type="nucleotide sequence ID" value="NC_016041.1"/>
</dbReference>
<protein>
    <submittedName>
        <fullName evidence="3">Beta-lactamase-like protein</fullName>
    </submittedName>
</protein>
<evidence type="ECO:0000313" key="3">
    <source>
        <dbReference type="EMBL" id="AEP28510.1"/>
    </source>
</evidence>